<sequence length="332" mass="36950">MTMKIIDCTLRDGGNQNNWNFSTKDAKHIVSKLDKSGIDIIEIGYIGGSGSNQSSNTGIFNHLTASIIQNMPKLKQSKYAAMIVASNLEEIDYEDLQKANIEWLRIASYPHDIEKIYKKLTKFKQMGFNISVNLMSASYIEVDLLRGIVGKLNQLNIDLLCIADSFGHFLPEDVTEIFTELSKIAHFDLGFHGHNNLGLAFANVLAAINAGATFVDTSLCSMARGAGNLATEQLGAYAFRKGTTTIDLHELIVIAEFVRTDILEKDLKIGQPELVTGIGNLHYYYYDLLQNFENKEALLTLAVQLGKRKPKKVSTEYIESLLNKNGGKYEEI</sequence>
<evidence type="ECO:0000313" key="3">
    <source>
        <dbReference type="EMBL" id="OEG16347.1"/>
    </source>
</evidence>
<dbReference type="InterPro" id="IPR000891">
    <property type="entry name" value="PYR_CT"/>
</dbReference>
<proteinExistence type="predicted"/>
<gene>
    <name evidence="3" type="ORF">BCR23_05515</name>
</gene>
<dbReference type="Proteomes" id="UP000094764">
    <property type="component" value="Unassembled WGS sequence"/>
</dbReference>
<dbReference type="InterPro" id="IPR050073">
    <property type="entry name" value="2-IPM_HCS-like"/>
</dbReference>
<evidence type="ECO:0000313" key="4">
    <source>
        <dbReference type="Proteomes" id="UP000094764"/>
    </source>
</evidence>
<dbReference type="AlphaFoldDB" id="A0A1E5GUK3"/>
<evidence type="ECO:0000256" key="1">
    <source>
        <dbReference type="ARBA" id="ARBA00023211"/>
    </source>
</evidence>
<name>A0A1E5GUK3_9ENTE</name>
<dbReference type="InterPro" id="IPR013785">
    <property type="entry name" value="Aldolase_TIM"/>
</dbReference>
<dbReference type="PROSITE" id="PS50991">
    <property type="entry name" value="PYR_CT"/>
    <property type="match status" value="1"/>
</dbReference>
<dbReference type="Gene3D" id="3.20.20.70">
    <property type="entry name" value="Aldolase class I"/>
    <property type="match status" value="1"/>
</dbReference>
<dbReference type="EMBL" id="MIKB01000013">
    <property type="protein sequence ID" value="OEG16347.1"/>
    <property type="molecule type" value="Genomic_DNA"/>
</dbReference>
<keyword evidence="1" id="KW-0464">Manganese</keyword>
<dbReference type="GO" id="GO:0003852">
    <property type="term" value="F:2-isopropylmalate synthase activity"/>
    <property type="evidence" value="ECO:0007669"/>
    <property type="project" value="TreeGrafter"/>
</dbReference>
<comment type="caution">
    <text evidence="3">The sequence shown here is derived from an EMBL/GenBank/DDBJ whole genome shotgun (WGS) entry which is preliminary data.</text>
</comment>
<dbReference type="SUPFAM" id="SSF51569">
    <property type="entry name" value="Aldolase"/>
    <property type="match status" value="1"/>
</dbReference>
<organism evidence="3 4">
    <name type="scientific">Enterococcus quebecensis</name>
    <dbReference type="NCBI Taxonomy" id="903983"/>
    <lineage>
        <taxon>Bacteria</taxon>
        <taxon>Bacillati</taxon>
        <taxon>Bacillota</taxon>
        <taxon>Bacilli</taxon>
        <taxon>Lactobacillales</taxon>
        <taxon>Enterococcaceae</taxon>
        <taxon>Enterococcus</taxon>
    </lineage>
</organism>
<keyword evidence="4" id="KW-1185">Reference proteome</keyword>
<dbReference type="Pfam" id="PF00682">
    <property type="entry name" value="HMGL-like"/>
    <property type="match status" value="1"/>
</dbReference>
<reference evidence="4" key="1">
    <citation type="submission" date="2016-09" db="EMBL/GenBank/DDBJ databases">
        <authorList>
            <person name="Gulvik C.A."/>
        </authorList>
    </citation>
    <scope>NUCLEOTIDE SEQUENCE [LARGE SCALE GENOMIC DNA]</scope>
    <source>
        <strain evidence="4">LMG 26306</strain>
    </source>
</reference>
<evidence type="ECO:0000259" key="2">
    <source>
        <dbReference type="PROSITE" id="PS50991"/>
    </source>
</evidence>
<feature type="domain" description="Pyruvate carboxyltransferase" evidence="2">
    <location>
        <begin position="3"/>
        <end position="252"/>
    </location>
</feature>
<dbReference type="PANTHER" id="PTHR10277">
    <property type="entry name" value="HOMOCITRATE SYNTHASE-RELATED"/>
    <property type="match status" value="1"/>
</dbReference>
<dbReference type="PANTHER" id="PTHR10277:SF9">
    <property type="entry name" value="2-ISOPROPYLMALATE SYNTHASE 1, CHLOROPLASTIC-RELATED"/>
    <property type="match status" value="1"/>
</dbReference>
<dbReference type="GO" id="GO:0009098">
    <property type="term" value="P:L-leucine biosynthetic process"/>
    <property type="evidence" value="ECO:0007669"/>
    <property type="project" value="TreeGrafter"/>
</dbReference>
<protein>
    <recommendedName>
        <fullName evidence="2">Pyruvate carboxyltransferase domain-containing protein</fullName>
    </recommendedName>
</protein>
<accession>A0A1E5GUK3</accession>
<dbReference type="STRING" id="903983.BCR23_05515"/>